<accession>A0A0M8MWB4</accession>
<proteinExistence type="predicted"/>
<reference evidence="1 2" key="1">
    <citation type="submission" date="2015-07" db="EMBL/GenBank/DDBJ databases">
        <title>The genome of the fungus Escovopsis weberi, a specialized disease agent of ant agriculture.</title>
        <authorList>
            <person name="de Man T.J."/>
            <person name="Stajich J.E."/>
            <person name="Kubicek C.P."/>
            <person name="Chenthamara K."/>
            <person name="Atanasova L."/>
            <person name="Druzhinina I.S."/>
            <person name="Birnbaum S."/>
            <person name="Barribeau S.M."/>
            <person name="Teiling C."/>
            <person name="Suen G."/>
            <person name="Currie C."/>
            <person name="Gerardo N.M."/>
        </authorList>
    </citation>
    <scope>NUCLEOTIDE SEQUENCE [LARGE SCALE GENOMIC DNA]</scope>
</reference>
<evidence type="ECO:0000313" key="2">
    <source>
        <dbReference type="Proteomes" id="UP000053831"/>
    </source>
</evidence>
<name>A0A0M8MWB4_ESCWE</name>
<keyword evidence="2" id="KW-1185">Reference proteome</keyword>
<comment type="caution">
    <text evidence="1">The sequence shown here is derived from an EMBL/GenBank/DDBJ whole genome shotgun (WGS) entry which is preliminary data.</text>
</comment>
<dbReference type="Proteomes" id="UP000053831">
    <property type="component" value="Unassembled WGS sequence"/>
</dbReference>
<dbReference type="AlphaFoldDB" id="A0A0M8MWB4"/>
<evidence type="ECO:0000313" key="1">
    <source>
        <dbReference type="EMBL" id="KOS19948.1"/>
    </source>
</evidence>
<protein>
    <submittedName>
        <fullName evidence="1">Uncharacterized protein</fullName>
    </submittedName>
</protein>
<gene>
    <name evidence="1" type="ORF">ESCO_005790</name>
</gene>
<sequence length="108" mass="12087">MKLLQERPGAGWRVVAMRIGTPLTLQRFKKSEQVIDKSVDGKVHFLKRRFIYLGDRQARLPGLISKTVAIPAIDDPDRELLYLFCIIKGDMVLVKAGATECIVLGPVP</sequence>
<dbReference type="EMBL" id="LGSR01000019">
    <property type="protein sequence ID" value="KOS19948.1"/>
    <property type="molecule type" value="Genomic_DNA"/>
</dbReference>
<organism evidence="1 2">
    <name type="scientific">Escovopsis weberi</name>
    <dbReference type="NCBI Taxonomy" id="150374"/>
    <lineage>
        <taxon>Eukaryota</taxon>
        <taxon>Fungi</taxon>
        <taxon>Dikarya</taxon>
        <taxon>Ascomycota</taxon>
        <taxon>Pezizomycotina</taxon>
        <taxon>Sordariomycetes</taxon>
        <taxon>Hypocreomycetidae</taxon>
        <taxon>Hypocreales</taxon>
        <taxon>Hypocreaceae</taxon>
        <taxon>Escovopsis</taxon>
    </lineage>
</organism>